<feature type="compositionally biased region" description="Basic and acidic residues" evidence="1">
    <location>
        <begin position="77"/>
        <end position="89"/>
    </location>
</feature>
<protein>
    <submittedName>
        <fullName evidence="2">Uncharacterized protein</fullName>
    </submittedName>
</protein>
<gene>
    <name evidence="2" type="ORF">ACFPIJ_18590</name>
</gene>
<feature type="region of interest" description="Disordered" evidence="1">
    <location>
        <begin position="1"/>
        <end position="189"/>
    </location>
</feature>
<feature type="compositionally biased region" description="Basic and acidic residues" evidence="1">
    <location>
        <begin position="104"/>
        <end position="113"/>
    </location>
</feature>
<comment type="caution">
    <text evidence="2">The sequence shown here is derived from an EMBL/GenBank/DDBJ whole genome shotgun (WGS) entry which is preliminary data.</text>
</comment>
<feature type="compositionally biased region" description="Acidic residues" evidence="1">
    <location>
        <begin position="160"/>
        <end position="171"/>
    </location>
</feature>
<organism evidence="2 3">
    <name type="scientific">Dactylosporangium cerinum</name>
    <dbReference type="NCBI Taxonomy" id="1434730"/>
    <lineage>
        <taxon>Bacteria</taxon>
        <taxon>Bacillati</taxon>
        <taxon>Actinomycetota</taxon>
        <taxon>Actinomycetes</taxon>
        <taxon>Micromonosporales</taxon>
        <taxon>Micromonosporaceae</taxon>
        <taxon>Dactylosporangium</taxon>
    </lineage>
</organism>
<evidence type="ECO:0000313" key="3">
    <source>
        <dbReference type="Proteomes" id="UP001595912"/>
    </source>
</evidence>
<sequence length="318" mass="33830">MQDQRGNLDEGHVPAPRDPSDDTYQPDDVAVGAHETYPAGTYASGSAAADADRDDLTDRDDVEVVDHDQALADEQAEAEHDEAAEAGHDEEAEAEREADEIEAHEENEARGDGDFVPADVDPLADERDEAETVDAEDAEDRAWAAEHATQLRAGSLNADTDADTDADPDVDADNRRDDTSEALEGGEALDAGDVVAVPVDTDTDTSADAHTDTDAGSDAGLLPGAVEAVPVGAIWADGAADGLRERWRELQLRFIDDPRSVAGEADQLVAEAVSTVTGALESQRAQLSAWQGEGGDDTEQLRAAVRQYRDFFNRLLGL</sequence>
<evidence type="ECO:0000313" key="2">
    <source>
        <dbReference type="EMBL" id="MFC4999838.1"/>
    </source>
</evidence>
<feature type="compositionally biased region" description="Acidic residues" evidence="1">
    <location>
        <begin position="122"/>
        <end position="139"/>
    </location>
</feature>
<evidence type="ECO:0000256" key="1">
    <source>
        <dbReference type="SAM" id="MobiDB-lite"/>
    </source>
</evidence>
<dbReference type="RefSeq" id="WP_380116390.1">
    <property type="nucleotide sequence ID" value="NZ_JBHSIU010000019.1"/>
</dbReference>
<feature type="compositionally biased region" description="Acidic residues" evidence="1">
    <location>
        <begin position="90"/>
        <end position="103"/>
    </location>
</feature>
<feature type="compositionally biased region" description="Basic and acidic residues" evidence="1">
    <location>
        <begin position="1"/>
        <end position="12"/>
    </location>
</feature>
<dbReference type="Proteomes" id="UP001595912">
    <property type="component" value="Unassembled WGS sequence"/>
</dbReference>
<name>A0ABV9VXA7_9ACTN</name>
<keyword evidence="3" id="KW-1185">Reference proteome</keyword>
<dbReference type="EMBL" id="JBHSIU010000019">
    <property type="protein sequence ID" value="MFC4999838.1"/>
    <property type="molecule type" value="Genomic_DNA"/>
</dbReference>
<reference evidence="3" key="1">
    <citation type="journal article" date="2019" name="Int. J. Syst. Evol. Microbiol.">
        <title>The Global Catalogue of Microorganisms (GCM) 10K type strain sequencing project: providing services to taxonomists for standard genome sequencing and annotation.</title>
        <authorList>
            <consortium name="The Broad Institute Genomics Platform"/>
            <consortium name="The Broad Institute Genome Sequencing Center for Infectious Disease"/>
            <person name="Wu L."/>
            <person name="Ma J."/>
        </authorList>
    </citation>
    <scope>NUCLEOTIDE SEQUENCE [LARGE SCALE GENOMIC DNA]</scope>
    <source>
        <strain evidence="3">CGMCC 4.7152</strain>
    </source>
</reference>
<proteinExistence type="predicted"/>
<accession>A0ABV9VXA7</accession>
<feature type="compositionally biased region" description="Low complexity" evidence="1">
    <location>
        <begin position="39"/>
        <end position="49"/>
    </location>
</feature>